<keyword evidence="4" id="KW-0597">Phosphoprotein</keyword>
<dbReference type="SMART" id="SM00388">
    <property type="entry name" value="HisKA"/>
    <property type="match status" value="1"/>
</dbReference>
<feature type="region of interest" description="Disordered" evidence="11">
    <location>
        <begin position="1"/>
        <end position="95"/>
    </location>
</feature>
<dbReference type="Proteomes" id="UP000749040">
    <property type="component" value="Unassembled WGS sequence"/>
</dbReference>
<dbReference type="PRINTS" id="PR00344">
    <property type="entry name" value="BCTRLSENSOR"/>
</dbReference>
<feature type="domain" description="Histidine kinase" evidence="13">
    <location>
        <begin position="368"/>
        <end position="580"/>
    </location>
</feature>
<gene>
    <name evidence="15" type="ORF">ITX44_01840</name>
</gene>
<dbReference type="PANTHER" id="PTHR45436:SF5">
    <property type="entry name" value="SENSOR HISTIDINE KINASE TRCS"/>
    <property type="match status" value="1"/>
</dbReference>
<comment type="subcellular location">
    <subcellularLocation>
        <location evidence="2">Cell membrane</location>
    </subcellularLocation>
</comment>
<dbReference type="SMART" id="SM00387">
    <property type="entry name" value="HATPase_c"/>
    <property type="match status" value="1"/>
</dbReference>
<dbReference type="InterPro" id="IPR036097">
    <property type="entry name" value="HisK_dim/P_sf"/>
</dbReference>
<dbReference type="CDD" id="cd00075">
    <property type="entry name" value="HATPase"/>
    <property type="match status" value="1"/>
</dbReference>
<dbReference type="EC" id="2.7.13.3" evidence="3"/>
<comment type="catalytic activity">
    <reaction evidence="1">
        <text>ATP + protein L-histidine = ADP + protein N-phospho-L-histidine.</text>
        <dbReference type="EC" id="2.7.13.3"/>
    </reaction>
</comment>
<reference evidence="15 16" key="1">
    <citation type="submission" date="2021-01" db="EMBL/GenBank/DDBJ databases">
        <title>Streptomyces acididurans sp. nov., isolated from a peat swamp forest soil.</title>
        <authorList>
            <person name="Chantavorakit T."/>
            <person name="Duangmal K."/>
        </authorList>
    </citation>
    <scope>NUCLEOTIDE SEQUENCE [LARGE SCALE GENOMIC DNA]</scope>
    <source>
        <strain evidence="15 16">KK5PA1</strain>
    </source>
</reference>
<dbReference type="InterPro" id="IPR036890">
    <property type="entry name" value="HATPase_C_sf"/>
</dbReference>
<evidence type="ECO:0000256" key="6">
    <source>
        <dbReference type="ARBA" id="ARBA00022692"/>
    </source>
</evidence>
<dbReference type="Pfam" id="PF00672">
    <property type="entry name" value="HAMP"/>
    <property type="match status" value="1"/>
</dbReference>
<accession>A0ABS2TIW8</accession>
<evidence type="ECO:0000259" key="13">
    <source>
        <dbReference type="PROSITE" id="PS50109"/>
    </source>
</evidence>
<dbReference type="InterPro" id="IPR005467">
    <property type="entry name" value="His_kinase_dom"/>
</dbReference>
<dbReference type="InterPro" id="IPR050428">
    <property type="entry name" value="TCS_sensor_his_kinase"/>
</dbReference>
<evidence type="ECO:0000259" key="14">
    <source>
        <dbReference type="PROSITE" id="PS50885"/>
    </source>
</evidence>
<name>A0ABS2TIW8_9ACTN</name>
<keyword evidence="9" id="KW-0902">Two-component regulatory system</keyword>
<keyword evidence="16" id="KW-1185">Reference proteome</keyword>
<feature type="transmembrane region" description="Helical" evidence="12">
    <location>
        <begin position="114"/>
        <end position="137"/>
    </location>
</feature>
<evidence type="ECO:0000256" key="9">
    <source>
        <dbReference type="ARBA" id="ARBA00023012"/>
    </source>
</evidence>
<dbReference type="Pfam" id="PF00512">
    <property type="entry name" value="HisKA"/>
    <property type="match status" value="1"/>
</dbReference>
<dbReference type="EMBL" id="JADKYB010000001">
    <property type="protein sequence ID" value="MBM9503289.1"/>
    <property type="molecule type" value="Genomic_DNA"/>
</dbReference>
<evidence type="ECO:0000256" key="11">
    <source>
        <dbReference type="SAM" id="MobiDB-lite"/>
    </source>
</evidence>
<feature type="domain" description="HAMP" evidence="14">
    <location>
        <begin position="293"/>
        <end position="353"/>
    </location>
</feature>
<dbReference type="PROSITE" id="PS50885">
    <property type="entry name" value="HAMP"/>
    <property type="match status" value="1"/>
</dbReference>
<dbReference type="Gene3D" id="6.10.340.10">
    <property type="match status" value="1"/>
</dbReference>
<evidence type="ECO:0000256" key="5">
    <source>
        <dbReference type="ARBA" id="ARBA00022679"/>
    </source>
</evidence>
<dbReference type="CDD" id="cd00082">
    <property type="entry name" value="HisKA"/>
    <property type="match status" value="1"/>
</dbReference>
<keyword evidence="8 12" id="KW-1133">Transmembrane helix</keyword>
<evidence type="ECO:0000256" key="2">
    <source>
        <dbReference type="ARBA" id="ARBA00004236"/>
    </source>
</evidence>
<keyword evidence="6 12" id="KW-0812">Transmembrane</keyword>
<dbReference type="PROSITE" id="PS50109">
    <property type="entry name" value="HIS_KIN"/>
    <property type="match status" value="1"/>
</dbReference>
<evidence type="ECO:0000313" key="15">
    <source>
        <dbReference type="EMBL" id="MBM9503289.1"/>
    </source>
</evidence>
<dbReference type="InterPro" id="IPR003594">
    <property type="entry name" value="HATPase_dom"/>
</dbReference>
<dbReference type="Gene3D" id="1.10.287.130">
    <property type="match status" value="1"/>
</dbReference>
<evidence type="ECO:0000256" key="4">
    <source>
        <dbReference type="ARBA" id="ARBA00022553"/>
    </source>
</evidence>
<dbReference type="PANTHER" id="PTHR45436">
    <property type="entry name" value="SENSOR HISTIDINE KINASE YKOH"/>
    <property type="match status" value="1"/>
</dbReference>
<evidence type="ECO:0000256" key="12">
    <source>
        <dbReference type="SAM" id="Phobius"/>
    </source>
</evidence>
<dbReference type="SUPFAM" id="SSF55874">
    <property type="entry name" value="ATPase domain of HSP90 chaperone/DNA topoisomerase II/histidine kinase"/>
    <property type="match status" value="1"/>
</dbReference>
<keyword evidence="5" id="KW-0808">Transferase</keyword>
<feature type="region of interest" description="Disordered" evidence="11">
    <location>
        <begin position="160"/>
        <end position="179"/>
    </location>
</feature>
<evidence type="ECO:0000256" key="10">
    <source>
        <dbReference type="ARBA" id="ARBA00023136"/>
    </source>
</evidence>
<dbReference type="InterPro" id="IPR004358">
    <property type="entry name" value="Sig_transdc_His_kin-like_C"/>
</dbReference>
<evidence type="ECO:0000313" key="16">
    <source>
        <dbReference type="Proteomes" id="UP000749040"/>
    </source>
</evidence>
<feature type="compositionally biased region" description="Low complexity" evidence="11">
    <location>
        <begin position="559"/>
        <end position="573"/>
    </location>
</feature>
<organism evidence="15 16">
    <name type="scientific">Actinacidiphila acididurans</name>
    <dbReference type="NCBI Taxonomy" id="2784346"/>
    <lineage>
        <taxon>Bacteria</taxon>
        <taxon>Bacillati</taxon>
        <taxon>Actinomycetota</taxon>
        <taxon>Actinomycetes</taxon>
        <taxon>Kitasatosporales</taxon>
        <taxon>Streptomycetaceae</taxon>
        <taxon>Actinacidiphila</taxon>
    </lineage>
</organism>
<feature type="compositionally biased region" description="Low complexity" evidence="11">
    <location>
        <begin position="69"/>
        <end position="95"/>
    </location>
</feature>
<proteinExistence type="predicted"/>
<evidence type="ECO:0000256" key="7">
    <source>
        <dbReference type="ARBA" id="ARBA00022777"/>
    </source>
</evidence>
<dbReference type="InterPro" id="IPR003660">
    <property type="entry name" value="HAMP_dom"/>
</dbReference>
<dbReference type="InterPro" id="IPR003661">
    <property type="entry name" value="HisK_dim/P_dom"/>
</dbReference>
<protein>
    <recommendedName>
        <fullName evidence="3">histidine kinase</fullName>
        <ecNumber evidence="3">2.7.13.3</ecNumber>
    </recommendedName>
</protein>
<keyword evidence="10 12" id="KW-0472">Membrane</keyword>
<comment type="caution">
    <text evidence="15">The sequence shown here is derived from an EMBL/GenBank/DDBJ whole genome shotgun (WGS) entry which is preliminary data.</text>
</comment>
<evidence type="ECO:0000256" key="8">
    <source>
        <dbReference type="ARBA" id="ARBA00022989"/>
    </source>
</evidence>
<evidence type="ECO:0000256" key="1">
    <source>
        <dbReference type="ARBA" id="ARBA00000085"/>
    </source>
</evidence>
<sequence length="580" mass="60439">MVRRARTASPGTGRPRPARLAAGRLRPARLEAGRPSPPPTAAGQPRPGSTAAGQSRPGSTPAGQPRPVRLGAGRLRPARLAAGRSRPPRLAAGRARSGRFPAGRLVPRTLRARLTCGLVVLLALSCAAVGIAAVVALRSFLTERVDQQIAAAGSRFPASLEHSAGVPGEPDKDNQYADTRRQAPGTFGARLLHGGVTAAAVVRSRGDTDVALTAHDRATLAAVPVDGRCHVLDLSSLGDYRVVATPGDDGDVLITGMSMRGVHEAEERLVEVEAAVFGGALIVAGAAGAVWVRLSLRPLRRVAATATSVTSLPLDSGEVTLPDRVPDTDPRTEVGQVGAALNRMLGHVENALSKRHASEERLRRFAADASHELRTPVAAIRGHAELAMRHPGPVPPGVGRALERISAESVRMGGMVDDLLLLARLDAGRPLARDSVDLTRLVLDAVDDARAAGPDHRWALDLPEEPVTVMGDAARLHQIAANLLSNARTHTPAGTKVTVRLRQTPHATTLAVTDDGPGIPEGLRESVFDRFTRAPHSRTGHGAGLGLSIVTAVAAAHSGSATATSTPGETTFTVTLPGRD</sequence>
<feature type="compositionally biased region" description="Polar residues" evidence="11">
    <location>
        <begin position="51"/>
        <end position="62"/>
    </location>
</feature>
<dbReference type="SUPFAM" id="SSF47384">
    <property type="entry name" value="Homodimeric domain of signal transducing histidine kinase"/>
    <property type="match status" value="1"/>
</dbReference>
<dbReference type="Gene3D" id="3.30.565.10">
    <property type="entry name" value="Histidine kinase-like ATPase, C-terminal domain"/>
    <property type="match status" value="1"/>
</dbReference>
<evidence type="ECO:0000256" key="3">
    <source>
        <dbReference type="ARBA" id="ARBA00012438"/>
    </source>
</evidence>
<feature type="compositionally biased region" description="Low complexity" evidence="11">
    <location>
        <begin position="10"/>
        <end position="25"/>
    </location>
</feature>
<feature type="compositionally biased region" description="Basic and acidic residues" evidence="11">
    <location>
        <begin position="169"/>
        <end position="179"/>
    </location>
</feature>
<dbReference type="Pfam" id="PF02518">
    <property type="entry name" value="HATPase_c"/>
    <property type="match status" value="1"/>
</dbReference>
<feature type="region of interest" description="Disordered" evidence="11">
    <location>
        <begin position="559"/>
        <end position="580"/>
    </location>
</feature>
<keyword evidence="7" id="KW-0418">Kinase</keyword>
<dbReference type="SMART" id="SM00304">
    <property type="entry name" value="HAMP"/>
    <property type="match status" value="1"/>
</dbReference>